<name>A0A2B4SRN6_STYPI</name>
<feature type="compositionally biased region" description="Basic residues" evidence="1">
    <location>
        <begin position="74"/>
        <end position="84"/>
    </location>
</feature>
<dbReference type="AlphaFoldDB" id="A0A2B4SRN6"/>
<gene>
    <name evidence="2" type="ORF">AWC38_SpisGene3643</name>
</gene>
<reference evidence="3" key="1">
    <citation type="journal article" date="2017" name="bioRxiv">
        <title>Comparative analysis of the genomes of Stylophora pistillata and Acropora digitifera provides evidence for extensive differences between species of corals.</title>
        <authorList>
            <person name="Voolstra C.R."/>
            <person name="Li Y."/>
            <person name="Liew Y.J."/>
            <person name="Baumgarten S."/>
            <person name="Zoccola D."/>
            <person name="Flot J.-F."/>
            <person name="Tambutte S."/>
            <person name="Allemand D."/>
            <person name="Aranda M."/>
        </authorList>
    </citation>
    <scope>NUCLEOTIDE SEQUENCE [LARGE SCALE GENOMIC DNA]</scope>
</reference>
<dbReference type="Proteomes" id="UP000225706">
    <property type="component" value="Unassembled WGS sequence"/>
</dbReference>
<dbReference type="EMBL" id="LSMT01000034">
    <property type="protein sequence ID" value="PFX31540.1"/>
    <property type="molecule type" value="Genomic_DNA"/>
</dbReference>
<dbReference type="OrthoDB" id="5976784at2759"/>
<proteinExistence type="predicted"/>
<keyword evidence="3" id="KW-1185">Reference proteome</keyword>
<evidence type="ECO:0000313" key="3">
    <source>
        <dbReference type="Proteomes" id="UP000225706"/>
    </source>
</evidence>
<comment type="caution">
    <text evidence="2">The sequence shown here is derived from an EMBL/GenBank/DDBJ whole genome shotgun (WGS) entry which is preliminary data.</text>
</comment>
<organism evidence="2 3">
    <name type="scientific">Stylophora pistillata</name>
    <name type="common">Smooth cauliflower coral</name>
    <dbReference type="NCBI Taxonomy" id="50429"/>
    <lineage>
        <taxon>Eukaryota</taxon>
        <taxon>Metazoa</taxon>
        <taxon>Cnidaria</taxon>
        <taxon>Anthozoa</taxon>
        <taxon>Hexacorallia</taxon>
        <taxon>Scleractinia</taxon>
        <taxon>Astrocoeniina</taxon>
        <taxon>Pocilloporidae</taxon>
        <taxon>Stylophora</taxon>
    </lineage>
</organism>
<feature type="region of interest" description="Disordered" evidence="1">
    <location>
        <begin position="74"/>
        <end position="123"/>
    </location>
</feature>
<protein>
    <submittedName>
        <fullName evidence="2">Uncharacterized protein</fullName>
    </submittedName>
</protein>
<sequence length="178" mass="20703">MVVERCIACNKSFYSDTAMDFNFKEELRPYKPLADLRISCVCGHVFEHSKLIGGKRFSEYRVELYSRLENRRMKRLTREKKRKKTEPPKETQLKNNTAIDETASAHPPREVKASHTSGRSGLVHRRMKTKRFSHTTGSVPRKTVVPPELASRLPSALQEINRRLTGQNLTWWTIHLLQ</sequence>
<accession>A0A2B4SRN6</accession>
<evidence type="ECO:0000313" key="2">
    <source>
        <dbReference type="EMBL" id="PFX31540.1"/>
    </source>
</evidence>
<evidence type="ECO:0000256" key="1">
    <source>
        <dbReference type="SAM" id="MobiDB-lite"/>
    </source>
</evidence>